<accession>A0ABW2GEI6</accession>
<dbReference type="SMART" id="SM00044">
    <property type="entry name" value="CYCc"/>
    <property type="match status" value="1"/>
</dbReference>
<evidence type="ECO:0000259" key="2">
    <source>
        <dbReference type="PROSITE" id="PS50125"/>
    </source>
</evidence>
<comment type="similarity">
    <text evidence="1">Belongs to the adenylyl cyclase class-3 family.</text>
</comment>
<dbReference type="Gene3D" id="3.30.70.1230">
    <property type="entry name" value="Nucleotide cyclase"/>
    <property type="match status" value="1"/>
</dbReference>
<dbReference type="PANTHER" id="PTHR43081">
    <property type="entry name" value="ADENYLATE CYCLASE, TERMINAL-DIFFERENTIATION SPECIFIC-RELATED"/>
    <property type="match status" value="1"/>
</dbReference>
<reference evidence="4" key="1">
    <citation type="journal article" date="2019" name="Int. J. Syst. Evol. Microbiol.">
        <title>The Global Catalogue of Microorganisms (GCM) 10K type strain sequencing project: providing services to taxonomists for standard genome sequencing and annotation.</title>
        <authorList>
            <consortium name="The Broad Institute Genomics Platform"/>
            <consortium name="The Broad Institute Genome Sequencing Center for Infectious Disease"/>
            <person name="Wu L."/>
            <person name="Ma J."/>
        </authorList>
    </citation>
    <scope>NUCLEOTIDE SEQUENCE [LARGE SCALE GENOMIC DNA]</scope>
    <source>
        <strain evidence="4">CGMCC 1.13681</strain>
    </source>
</reference>
<evidence type="ECO:0000313" key="4">
    <source>
        <dbReference type="Proteomes" id="UP001596413"/>
    </source>
</evidence>
<dbReference type="SUPFAM" id="SSF55073">
    <property type="entry name" value="Nucleotide cyclase"/>
    <property type="match status" value="1"/>
</dbReference>
<keyword evidence="4" id="KW-1185">Reference proteome</keyword>
<feature type="domain" description="Guanylate cyclase" evidence="2">
    <location>
        <begin position="197"/>
        <end position="306"/>
    </location>
</feature>
<comment type="caution">
    <text evidence="3">The sequence shown here is derived from an EMBL/GenBank/DDBJ whole genome shotgun (WGS) entry which is preliminary data.</text>
</comment>
<dbReference type="PANTHER" id="PTHR43081:SF19">
    <property type="entry name" value="PH-SENSITIVE ADENYLATE CYCLASE RV1264"/>
    <property type="match status" value="1"/>
</dbReference>
<name>A0ABW2GEI6_9ACTN</name>
<evidence type="ECO:0000313" key="3">
    <source>
        <dbReference type="EMBL" id="MFC7219118.1"/>
    </source>
</evidence>
<sequence>MDEAVDEAVEKAVDQAVDEAVDRAVDQAVDGAADEQAAARERIEGILLGGPRRYSRADVTRLSGVSAERTQEIWRALGFAVTDEDEIVFTDGDLLALAGGERFIEAGLITADSETAMTRQLGHHLSRLAEWQVMTIWSWLEGISELEPGDEEFARLVEILLPELERLQTHVWRRHLAAYAGRTLTAPGERQEASLKAVGFTDMVAYTRMTRGLDDAQLDSVLGRFEALAGDVIADHGGRLVKTIGDEVLFTADTPDAAAEIALELTERAAADEVVPRLRTGLAYGTVLSRYGDVYGEVVNIAARLTSVARPGTVVASEELAERLARGGAYELRALRPVSVRGYSRLRSAVLRRAGRGGAV</sequence>
<dbReference type="RefSeq" id="WP_386414650.1">
    <property type="nucleotide sequence ID" value="NZ_JBHSZO010000018.1"/>
</dbReference>
<evidence type="ECO:0000256" key="1">
    <source>
        <dbReference type="ARBA" id="ARBA00005381"/>
    </source>
</evidence>
<dbReference type="InterPro" id="IPR029787">
    <property type="entry name" value="Nucleotide_cyclase"/>
</dbReference>
<dbReference type="CDD" id="cd07302">
    <property type="entry name" value="CHD"/>
    <property type="match status" value="1"/>
</dbReference>
<dbReference type="PROSITE" id="PS50125">
    <property type="entry name" value="GUANYLATE_CYCLASE_2"/>
    <property type="match status" value="1"/>
</dbReference>
<protein>
    <submittedName>
        <fullName evidence="3">Adenylate/guanylate cyclase domain-containing protein</fullName>
    </submittedName>
</protein>
<dbReference type="Proteomes" id="UP001596413">
    <property type="component" value="Unassembled WGS sequence"/>
</dbReference>
<dbReference type="Pfam" id="PF00211">
    <property type="entry name" value="Guanylate_cyc"/>
    <property type="match status" value="1"/>
</dbReference>
<gene>
    <name evidence="3" type="ORF">ACFQLX_13215</name>
</gene>
<organism evidence="3 4">
    <name type="scientific">Streptomyces polyrhachis</name>
    <dbReference type="NCBI Taxonomy" id="1282885"/>
    <lineage>
        <taxon>Bacteria</taxon>
        <taxon>Bacillati</taxon>
        <taxon>Actinomycetota</taxon>
        <taxon>Actinomycetes</taxon>
        <taxon>Kitasatosporales</taxon>
        <taxon>Streptomycetaceae</taxon>
        <taxon>Streptomyces</taxon>
    </lineage>
</organism>
<dbReference type="InterPro" id="IPR050697">
    <property type="entry name" value="Adenylyl/Guanylyl_Cyclase_3/4"/>
</dbReference>
<dbReference type="InterPro" id="IPR001054">
    <property type="entry name" value="A/G_cyclase"/>
</dbReference>
<dbReference type="EMBL" id="JBHSZO010000018">
    <property type="protein sequence ID" value="MFC7219118.1"/>
    <property type="molecule type" value="Genomic_DNA"/>
</dbReference>
<proteinExistence type="inferred from homology"/>